<reference evidence="2 3" key="1">
    <citation type="journal article" date="2015" name="Sci. Rep.">
        <title>Genome of the facultative scuticociliatosis pathogen Pseudocohnilembus persalinus provides insight into its virulence through horizontal gene transfer.</title>
        <authorList>
            <person name="Xiong J."/>
            <person name="Wang G."/>
            <person name="Cheng J."/>
            <person name="Tian M."/>
            <person name="Pan X."/>
            <person name="Warren A."/>
            <person name="Jiang C."/>
            <person name="Yuan D."/>
            <person name="Miao W."/>
        </authorList>
    </citation>
    <scope>NUCLEOTIDE SEQUENCE [LARGE SCALE GENOMIC DNA]</scope>
    <source>
        <strain evidence="2">36N120E</strain>
    </source>
</reference>
<evidence type="ECO:0000313" key="3">
    <source>
        <dbReference type="Proteomes" id="UP000054937"/>
    </source>
</evidence>
<dbReference type="PANTHER" id="PTHR47264">
    <property type="entry name" value="OS01G0128800 PROTEIN"/>
    <property type="match status" value="1"/>
</dbReference>
<dbReference type="Pfam" id="PF00168">
    <property type="entry name" value="C2"/>
    <property type="match status" value="1"/>
</dbReference>
<dbReference type="AlphaFoldDB" id="A0A0V0QJ57"/>
<dbReference type="InParanoid" id="A0A0V0QJ57"/>
<dbReference type="SMART" id="SM00239">
    <property type="entry name" value="C2"/>
    <property type="match status" value="1"/>
</dbReference>
<dbReference type="EMBL" id="LDAU01000157">
    <property type="protein sequence ID" value="KRX02198.1"/>
    <property type="molecule type" value="Genomic_DNA"/>
</dbReference>
<comment type="caution">
    <text evidence="2">The sequence shown here is derived from an EMBL/GenBank/DDBJ whole genome shotgun (WGS) entry which is preliminary data.</text>
</comment>
<organism evidence="2 3">
    <name type="scientific">Pseudocohnilembus persalinus</name>
    <name type="common">Ciliate</name>
    <dbReference type="NCBI Taxonomy" id="266149"/>
    <lineage>
        <taxon>Eukaryota</taxon>
        <taxon>Sar</taxon>
        <taxon>Alveolata</taxon>
        <taxon>Ciliophora</taxon>
        <taxon>Intramacronucleata</taxon>
        <taxon>Oligohymenophorea</taxon>
        <taxon>Scuticociliatia</taxon>
        <taxon>Philasterida</taxon>
        <taxon>Pseudocohnilembidae</taxon>
        <taxon>Pseudocohnilembus</taxon>
    </lineage>
</organism>
<protein>
    <submittedName>
        <fullName evidence="2">C2 domain</fullName>
    </submittedName>
</protein>
<dbReference type="InterPro" id="IPR000008">
    <property type="entry name" value="C2_dom"/>
</dbReference>
<dbReference type="Gene3D" id="2.60.40.150">
    <property type="entry name" value="C2 domain"/>
    <property type="match status" value="1"/>
</dbReference>
<keyword evidence="3" id="KW-1185">Reference proteome</keyword>
<dbReference type="InterPro" id="IPR035892">
    <property type="entry name" value="C2_domain_sf"/>
</dbReference>
<evidence type="ECO:0000259" key="1">
    <source>
        <dbReference type="PROSITE" id="PS50004"/>
    </source>
</evidence>
<dbReference type="PANTHER" id="PTHR47264:SF3">
    <property type="entry name" value="SYNAPTOTAGMIN-5 ISOFORM X1"/>
    <property type="match status" value="1"/>
</dbReference>
<dbReference type="CDD" id="cd00030">
    <property type="entry name" value="C2"/>
    <property type="match status" value="1"/>
</dbReference>
<evidence type="ECO:0000313" key="2">
    <source>
        <dbReference type="EMBL" id="KRX02198.1"/>
    </source>
</evidence>
<dbReference type="SUPFAM" id="SSF49562">
    <property type="entry name" value="C2 domain (Calcium/lipid-binding domain, CaLB)"/>
    <property type="match status" value="1"/>
</dbReference>
<proteinExistence type="predicted"/>
<name>A0A0V0QJ57_PSEPJ</name>
<gene>
    <name evidence="2" type="ORF">PPERSA_06393</name>
</gene>
<dbReference type="PROSITE" id="PS50004">
    <property type="entry name" value="C2"/>
    <property type="match status" value="1"/>
</dbReference>
<sequence>MNYNQQNFKQYDYENNIIPQQQNLDNQSRKQILENEFSDLIRGKLGQDDYFSQQEILDFLDRKREFSENKLLVEIIEAIKLEPLVKNGQVDPFVKIICGNSVYNTEVLLNTNNPRWNQTFDIKLDSSVQEIIFVVTDKERALRNEDIGCLRISLDELQDQHKQEKFEHLVKQNSGFRVIKKNGRRIVKINQ</sequence>
<feature type="domain" description="C2" evidence="1">
    <location>
        <begin position="52"/>
        <end position="168"/>
    </location>
</feature>
<accession>A0A0V0QJ57</accession>
<dbReference type="Proteomes" id="UP000054937">
    <property type="component" value="Unassembled WGS sequence"/>
</dbReference>
<dbReference type="OrthoDB" id="270970at2759"/>